<proteinExistence type="predicted"/>
<dbReference type="OrthoDB" id="6143546at2759"/>
<gene>
    <name evidence="1" type="ORF">C0Q70_10335</name>
</gene>
<dbReference type="EMBL" id="PZQS01000005">
    <property type="protein sequence ID" value="PVD31058.1"/>
    <property type="molecule type" value="Genomic_DNA"/>
</dbReference>
<reference evidence="1 2" key="1">
    <citation type="submission" date="2018-04" db="EMBL/GenBank/DDBJ databases">
        <title>The genome of golden apple snail Pomacea canaliculata provides insight into stress tolerance and invasive adaptation.</title>
        <authorList>
            <person name="Liu C."/>
            <person name="Liu B."/>
            <person name="Ren Y."/>
            <person name="Zhang Y."/>
            <person name="Wang H."/>
            <person name="Li S."/>
            <person name="Jiang F."/>
            <person name="Yin L."/>
            <person name="Zhang G."/>
            <person name="Qian W."/>
            <person name="Fan W."/>
        </authorList>
    </citation>
    <scope>NUCLEOTIDE SEQUENCE [LARGE SCALE GENOMIC DNA]</scope>
    <source>
        <strain evidence="1">SZHN2017</strain>
        <tissue evidence="1">Muscle</tissue>
    </source>
</reference>
<evidence type="ECO:0000313" key="2">
    <source>
        <dbReference type="Proteomes" id="UP000245119"/>
    </source>
</evidence>
<evidence type="ECO:0000313" key="1">
    <source>
        <dbReference type="EMBL" id="PVD31058.1"/>
    </source>
</evidence>
<dbReference type="AlphaFoldDB" id="A0A2T7PCB5"/>
<protein>
    <submittedName>
        <fullName evidence="1">Uncharacterized protein</fullName>
    </submittedName>
</protein>
<name>A0A2T7PCB5_POMCA</name>
<dbReference type="Proteomes" id="UP000245119">
    <property type="component" value="Linkage Group LG5"/>
</dbReference>
<accession>A0A2T7PCB5</accession>
<keyword evidence="2" id="KW-1185">Reference proteome</keyword>
<organism evidence="1 2">
    <name type="scientific">Pomacea canaliculata</name>
    <name type="common">Golden apple snail</name>
    <dbReference type="NCBI Taxonomy" id="400727"/>
    <lineage>
        <taxon>Eukaryota</taxon>
        <taxon>Metazoa</taxon>
        <taxon>Spiralia</taxon>
        <taxon>Lophotrochozoa</taxon>
        <taxon>Mollusca</taxon>
        <taxon>Gastropoda</taxon>
        <taxon>Caenogastropoda</taxon>
        <taxon>Architaenioglossa</taxon>
        <taxon>Ampullarioidea</taxon>
        <taxon>Ampullariidae</taxon>
        <taxon>Pomacea</taxon>
    </lineage>
</organism>
<sequence>MGQIRYFGLESSAWLVKNPIVQSFSDDVLHEWFDQINNSFVTHSEDSSRGSTANITFGQDSIQANLMAISQFKFEVPALLLQWESVYDMTHNQLTEGLIGICKVWSTATKCGRIIIVCDGHSMHKGHRSVAEEKTALVTCINQITSELDCPVYVLQIVSAKEAGEFCMPPNPGILAFLQRRHCLDLSHQSTLYIYRDANHMKMAERAGVRHVKISTAVRNHRKMSLFHSAVTCKTPDMLKNMQMVTGKADCSQVLISFGNRLEEFHDGHICFDHPRGHREFVFAKTLETLQRFQELSCKFNTSLAEKCSRLTDLHQTNSEELIQTFSGSCAEPQVECAKEACKPDQKIPKWMTHQKSYVRPEAMLRESASTSSTKRTGRARQTIYVMTEKELLDTAMEILKQASMLL</sequence>
<comment type="caution">
    <text evidence="1">The sequence shown here is derived from an EMBL/GenBank/DDBJ whole genome shotgun (WGS) entry which is preliminary data.</text>
</comment>